<keyword evidence="4" id="KW-0539">Nucleus</keyword>
<evidence type="ECO:0000256" key="3">
    <source>
        <dbReference type="ARBA" id="ARBA00023163"/>
    </source>
</evidence>
<keyword evidence="9" id="KW-1185">Reference proteome</keyword>
<feature type="compositionally biased region" description="Basic residues" evidence="6">
    <location>
        <begin position="198"/>
        <end position="210"/>
    </location>
</feature>
<dbReference type="EMBL" id="CM035412">
    <property type="protein sequence ID" value="KAH7431980.1"/>
    <property type="molecule type" value="Genomic_DNA"/>
</dbReference>
<dbReference type="InterPro" id="IPR036128">
    <property type="entry name" value="Plus3-like_sf"/>
</dbReference>
<feature type="compositionally biased region" description="Acidic residues" evidence="6">
    <location>
        <begin position="1"/>
        <end position="10"/>
    </location>
</feature>
<dbReference type="AlphaFoldDB" id="A0A8T2UBT6"/>
<proteinExistence type="predicted"/>
<evidence type="ECO:0000259" key="7">
    <source>
        <dbReference type="PROSITE" id="PS51360"/>
    </source>
</evidence>
<dbReference type="OMA" id="ISGCYAR"/>
<feature type="compositionally biased region" description="Basic and acidic residues" evidence="6">
    <location>
        <begin position="135"/>
        <end position="149"/>
    </location>
</feature>
<dbReference type="PROSITE" id="PS51360">
    <property type="entry name" value="PLUS3"/>
    <property type="match status" value="1"/>
</dbReference>
<keyword evidence="2" id="KW-0805">Transcription regulation</keyword>
<protein>
    <recommendedName>
        <fullName evidence="7">Plus3 domain-containing protein</fullName>
    </recommendedName>
</protein>
<feature type="compositionally biased region" description="Low complexity" evidence="6">
    <location>
        <begin position="183"/>
        <end position="197"/>
    </location>
</feature>
<dbReference type="OrthoDB" id="166375at2759"/>
<dbReference type="FunFam" id="3.90.70.200:FF:000003">
    <property type="entry name" value="RNA polymerase-associated protein RTF1"/>
    <property type="match status" value="1"/>
</dbReference>
<dbReference type="Pfam" id="PF03126">
    <property type="entry name" value="Plus-3"/>
    <property type="match status" value="1"/>
</dbReference>
<evidence type="ECO:0000256" key="6">
    <source>
        <dbReference type="SAM" id="MobiDB-lite"/>
    </source>
</evidence>
<reference evidence="8" key="1">
    <citation type="submission" date="2021-08" db="EMBL/GenBank/DDBJ databases">
        <title>WGS assembly of Ceratopteris richardii.</title>
        <authorList>
            <person name="Marchant D.B."/>
            <person name="Chen G."/>
            <person name="Jenkins J."/>
            <person name="Shu S."/>
            <person name="Leebens-Mack J."/>
            <person name="Grimwood J."/>
            <person name="Schmutz J."/>
            <person name="Soltis P."/>
            <person name="Soltis D."/>
            <person name="Chen Z.-H."/>
        </authorList>
    </citation>
    <scope>NUCLEOTIDE SEQUENCE</scope>
    <source>
        <strain evidence="8">Whitten #5841</strain>
        <tissue evidence="8">Leaf</tissue>
    </source>
</reference>
<keyword evidence="3" id="KW-0804">Transcription</keyword>
<dbReference type="SMART" id="SM00719">
    <property type="entry name" value="Plus3"/>
    <property type="match status" value="1"/>
</dbReference>
<dbReference type="EMBL" id="CM035412">
    <property type="protein sequence ID" value="KAH7431981.1"/>
    <property type="molecule type" value="Genomic_DNA"/>
</dbReference>
<evidence type="ECO:0000256" key="2">
    <source>
        <dbReference type="ARBA" id="ARBA00023015"/>
    </source>
</evidence>
<dbReference type="SUPFAM" id="SSF159042">
    <property type="entry name" value="Plus3-like"/>
    <property type="match status" value="1"/>
</dbReference>
<feature type="region of interest" description="Disordered" evidence="6">
    <location>
        <begin position="1"/>
        <end position="118"/>
    </location>
</feature>
<gene>
    <name evidence="8" type="ORF">KP509_07G002700</name>
</gene>
<feature type="region of interest" description="Disordered" evidence="6">
    <location>
        <begin position="135"/>
        <end position="271"/>
    </location>
</feature>
<comment type="caution">
    <text evidence="8">The sequence shown here is derived from an EMBL/GenBank/DDBJ whole genome shotgun (WGS) entry which is preliminary data.</text>
</comment>
<sequence length="635" mass="72053">MADDSLDDELLAAVGRSSGGGSSRKPSLSSRASSKRGRHELSSDEEDYEDEPSEFKRDSDDDEDDDADDSEVDKAGASSSRKAPGSKMPLKKRIDKDDDDASGDGCESELSFGSDLYKDEDDKEWLHSMTELDRELILHERGERRDNVITRKKGATRLKRDGEGPSPASGKVKDHHHHQTPPSSSRIRSSTRESSASVKKHALNKLISARRQKDHESGQRRNNSMRRPSPPQREESEEESEEDSRSGDDEDEETQRSHRKDGKSKDADDPTLEDICNVTIRRSKLAKWFLEPFFEEIIVGCFVRVGVGVKDGVNCYRLCQVRNVDASDPRKQYKFENRMTHKWLNLVWGDSEVRWQMARISDQHPTQTEFEQWEKEVKKSHSRNLKPTLLDITEKREAIAKLSSFVYSAEKVKKMLHEKKMSSSRPSNVAAEKDRLSKELAFAESKEDQEEIDRIQARLKELEAYSMQNLSKNAKAMALAQMNRRNRFENFKNASDLKPVMHAKAGEAGYDPFSRRWTRSQNYYNRASKTDNTDTVKTVEAATEAAREAAKDAGKLTDTQAPVKDTTVFSLHNFPLRISLAGIQKFGGAQGAHLAFIARKQRLEATCGVPVENSDGRRHMLTLTVNDYKRRRGLL</sequence>
<dbReference type="InterPro" id="IPR004343">
    <property type="entry name" value="Plus-3_dom"/>
</dbReference>
<evidence type="ECO:0000256" key="4">
    <source>
        <dbReference type="ARBA" id="ARBA00023242"/>
    </source>
</evidence>
<name>A0A8T2UBT6_CERRI</name>
<feature type="compositionally biased region" description="Acidic residues" evidence="6">
    <location>
        <begin position="60"/>
        <end position="71"/>
    </location>
</feature>
<evidence type="ECO:0000313" key="8">
    <source>
        <dbReference type="EMBL" id="KAH7431980.1"/>
    </source>
</evidence>
<feature type="compositionally biased region" description="Low complexity" evidence="6">
    <location>
        <begin position="23"/>
        <end position="32"/>
    </location>
</feature>
<evidence type="ECO:0000313" key="9">
    <source>
        <dbReference type="Proteomes" id="UP000825935"/>
    </source>
</evidence>
<feature type="compositionally biased region" description="Acidic residues" evidence="6">
    <location>
        <begin position="43"/>
        <end position="52"/>
    </location>
</feature>
<feature type="coiled-coil region" evidence="5">
    <location>
        <begin position="433"/>
        <end position="465"/>
    </location>
</feature>
<dbReference type="Proteomes" id="UP000825935">
    <property type="component" value="Chromosome 7"/>
</dbReference>
<evidence type="ECO:0000256" key="1">
    <source>
        <dbReference type="ARBA" id="ARBA00004123"/>
    </source>
</evidence>
<dbReference type="GO" id="GO:0016593">
    <property type="term" value="C:Cdc73/Paf1 complex"/>
    <property type="evidence" value="ECO:0007669"/>
    <property type="project" value="TreeGrafter"/>
</dbReference>
<feature type="domain" description="Plus3" evidence="7">
    <location>
        <begin position="269"/>
        <end position="404"/>
    </location>
</feature>
<feature type="compositionally biased region" description="Acidic residues" evidence="6">
    <location>
        <begin position="235"/>
        <end position="253"/>
    </location>
</feature>
<dbReference type="GO" id="GO:1990269">
    <property type="term" value="F:RNA polymerase II C-terminal domain phosphoserine binding"/>
    <property type="evidence" value="ECO:0007669"/>
    <property type="project" value="TreeGrafter"/>
</dbReference>
<comment type="subcellular location">
    <subcellularLocation>
        <location evidence="1">Nucleus</location>
    </subcellularLocation>
</comment>
<dbReference type="PANTHER" id="PTHR13115">
    <property type="entry name" value="RNA POLYMERASE-ASSOCIATED PROTEIN RTF1 HOMOLOG"/>
    <property type="match status" value="1"/>
</dbReference>
<evidence type="ECO:0000256" key="5">
    <source>
        <dbReference type="SAM" id="Coils"/>
    </source>
</evidence>
<keyword evidence="5" id="KW-0175">Coiled coil</keyword>
<accession>A0A8T2UBT6</accession>
<dbReference type="GO" id="GO:0003677">
    <property type="term" value="F:DNA binding"/>
    <property type="evidence" value="ECO:0007669"/>
    <property type="project" value="InterPro"/>
</dbReference>
<dbReference type="Gene3D" id="3.90.70.200">
    <property type="entry name" value="Plus-3 domain"/>
    <property type="match status" value="1"/>
</dbReference>
<dbReference type="PANTHER" id="PTHR13115:SF8">
    <property type="entry name" value="RNA POLYMERASE-ASSOCIATED PROTEIN RTF1 HOMOLOG"/>
    <property type="match status" value="1"/>
</dbReference>
<organism evidence="8 9">
    <name type="scientific">Ceratopteris richardii</name>
    <name type="common">Triangle waterfern</name>
    <dbReference type="NCBI Taxonomy" id="49495"/>
    <lineage>
        <taxon>Eukaryota</taxon>
        <taxon>Viridiplantae</taxon>
        <taxon>Streptophyta</taxon>
        <taxon>Embryophyta</taxon>
        <taxon>Tracheophyta</taxon>
        <taxon>Polypodiopsida</taxon>
        <taxon>Polypodiidae</taxon>
        <taxon>Polypodiales</taxon>
        <taxon>Pteridineae</taxon>
        <taxon>Pteridaceae</taxon>
        <taxon>Parkerioideae</taxon>
        <taxon>Ceratopteris</taxon>
    </lineage>
</organism>